<dbReference type="Proteomes" id="UP001642409">
    <property type="component" value="Unassembled WGS sequence"/>
</dbReference>
<evidence type="ECO:0000313" key="1">
    <source>
        <dbReference type="EMBL" id="CAL5998079.1"/>
    </source>
</evidence>
<comment type="caution">
    <text evidence="1">The sequence shown here is derived from an EMBL/GenBank/DDBJ whole genome shotgun (WGS) entry which is preliminary data.</text>
</comment>
<dbReference type="EMBL" id="CAXDID020000037">
    <property type="protein sequence ID" value="CAL5998079.1"/>
    <property type="molecule type" value="Genomic_DNA"/>
</dbReference>
<proteinExistence type="predicted"/>
<organism evidence="1 2">
    <name type="scientific">Hexamita inflata</name>
    <dbReference type="NCBI Taxonomy" id="28002"/>
    <lineage>
        <taxon>Eukaryota</taxon>
        <taxon>Metamonada</taxon>
        <taxon>Diplomonadida</taxon>
        <taxon>Hexamitidae</taxon>
        <taxon>Hexamitinae</taxon>
        <taxon>Hexamita</taxon>
    </lineage>
</organism>
<gene>
    <name evidence="1" type="ORF">HINF_LOCUS15562</name>
</gene>
<evidence type="ECO:0000313" key="2">
    <source>
        <dbReference type="Proteomes" id="UP001642409"/>
    </source>
</evidence>
<name>A0ABP1HMV6_9EUKA</name>
<keyword evidence="2" id="KW-1185">Reference proteome</keyword>
<accession>A0ABP1HMV6</accession>
<reference evidence="1 2" key="1">
    <citation type="submission" date="2024-07" db="EMBL/GenBank/DDBJ databases">
        <authorList>
            <person name="Akdeniz Z."/>
        </authorList>
    </citation>
    <scope>NUCLEOTIDE SEQUENCE [LARGE SCALE GENOMIC DNA]</scope>
</reference>
<protein>
    <submittedName>
        <fullName evidence="1">Uncharacterized protein</fullName>
    </submittedName>
</protein>
<sequence>MLAMLFINVKICGLDAPQHIIRMRNNTYPITATGFTSQSSTPATYPSYDGLTDTVTHFVWTKSDALNQFALFDNTTSITINQFPLAVVLNYTHNNTNDISQLSFKTKTTTQTEDNGAVFDIKISNQKHKRIQTNEPWFNFDYWYNVNERYNYVLKADLTTPGTDLHQLCGTGFSLQNGSKWNLADSRNQLSIIPMWYIGLEDAIGSTKSCASDYDIEISINKWFCFAPLIVRQVPYHVVQMDEVIMDSDIIVDFSPVHPADTLLGYNISQSIINRFWLTKHNANKEIYLNISQSTVKFFISSSPLISFYGQSGNKTTATNPIELYQTEVQINNFVGVNTIIIIEPVSGQTIDIQPKTTVAGVTQQTIYIGSAITITFIFEDGNRSIQIGGQPWQVEIV</sequence>